<dbReference type="Gene3D" id="3.30.40.10">
    <property type="entry name" value="Zinc/RING finger domain, C3HC4 (zinc finger)"/>
    <property type="match status" value="1"/>
</dbReference>
<feature type="non-terminal residue" evidence="7">
    <location>
        <position position="1"/>
    </location>
</feature>
<keyword evidence="2 4" id="KW-0863">Zinc-finger</keyword>
<dbReference type="InterPro" id="IPR001965">
    <property type="entry name" value="Znf_PHD"/>
</dbReference>
<dbReference type="GO" id="GO:0008270">
    <property type="term" value="F:zinc ion binding"/>
    <property type="evidence" value="ECO:0007669"/>
    <property type="project" value="UniProtKB-KW"/>
</dbReference>
<evidence type="ECO:0000256" key="2">
    <source>
        <dbReference type="ARBA" id="ARBA00022771"/>
    </source>
</evidence>
<sequence length="133" mass="15117">QECFVCGQSGATVTCTETDCERTFHLPCAVEGECVTQYLPPYRSFCWEHRPEQEVEAAQEEITCCLLCLEPVEDRVSFSTMVCPACKHAWFHRSCVQELALCVSFSGFCCPLCRDKMLFLSEMLIMGIQIPLR</sequence>
<proteinExistence type="predicted"/>
<comment type="caution">
    <text evidence="7">The sequence shown here is derived from an EMBL/GenBank/DDBJ whole genome shotgun (WGS) entry which is preliminary data.</text>
</comment>
<dbReference type="InterPro" id="IPR011011">
    <property type="entry name" value="Znf_FYVE_PHD"/>
</dbReference>
<dbReference type="InterPro" id="IPR019786">
    <property type="entry name" value="Zinc_finger_PHD-type_CS"/>
</dbReference>
<dbReference type="Pfam" id="PF13771">
    <property type="entry name" value="zf-HC5HC2H"/>
    <property type="match status" value="1"/>
</dbReference>
<dbReference type="InterPro" id="IPR051188">
    <property type="entry name" value="PHD-type_Zinc_Finger"/>
</dbReference>
<dbReference type="SUPFAM" id="SSF57903">
    <property type="entry name" value="FYVE/PHD zinc finger"/>
    <property type="match status" value="1"/>
</dbReference>
<dbReference type="PANTHER" id="PTHR12420:SF47">
    <property type="entry name" value="PHD FINGER PROTEIN 7"/>
    <property type="match status" value="1"/>
</dbReference>
<feature type="domain" description="PHD-type" evidence="6">
    <location>
        <begin position="1"/>
        <end position="50"/>
    </location>
</feature>
<dbReference type="Proteomes" id="UP000565785">
    <property type="component" value="Unassembled WGS sequence"/>
</dbReference>
<evidence type="ECO:0000259" key="5">
    <source>
        <dbReference type="PROSITE" id="PS50089"/>
    </source>
</evidence>
<dbReference type="OrthoDB" id="512616at2759"/>
<gene>
    <name evidence="7" type="primary">G2e3_1</name>
    <name evidence="7" type="ORF">RHICYA_R06238</name>
</gene>
<dbReference type="PANTHER" id="PTHR12420">
    <property type="entry name" value="PHD FINGER PROTEIN"/>
    <property type="match status" value="1"/>
</dbReference>
<dbReference type="EMBL" id="VXBP01003088">
    <property type="protein sequence ID" value="NXN94891.1"/>
    <property type="molecule type" value="Genomic_DNA"/>
</dbReference>
<dbReference type="PROSITE" id="PS51805">
    <property type="entry name" value="EPHD"/>
    <property type="match status" value="1"/>
</dbReference>
<keyword evidence="8" id="KW-1185">Reference proteome</keyword>
<evidence type="ECO:0000313" key="7">
    <source>
        <dbReference type="EMBL" id="NXN94891.1"/>
    </source>
</evidence>
<organism evidence="7 8">
    <name type="scientific">Rhinopomastus cyanomelas</name>
    <name type="common">Common scimitarbill</name>
    <dbReference type="NCBI Taxonomy" id="113115"/>
    <lineage>
        <taxon>Eukaryota</taxon>
        <taxon>Metazoa</taxon>
        <taxon>Chordata</taxon>
        <taxon>Craniata</taxon>
        <taxon>Vertebrata</taxon>
        <taxon>Euteleostomi</taxon>
        <taxon>Archelosauria</taxon>
        <taxon>Archosauria</taxon>
        <taxon>Dinosauria</taxon>
        <taxon>Saurischia</taxon>
        <taxon>Theropoda</taxon>
        <taxon>Coelurosauria</taxon>
        <taxon>Aves</taxon>
        <taxon>Neognathae</taxon>
        <taxon>Neoaves</taxon>
        <taxon>Telluraves</taxon>
        <taxon>Coraciimorphae</taxon>
        <taxon>Bucerotiformes</taxon>
        <taxon>Rhinopomastidae</taxon>
        <taxon>Rhinopomastus</taxon>
    </lineage>
</organism>
<dbReference type="PROSITE" id="PS50089">
    <property type="entry name" value="ZF_RING_2"/>
    <property type="match status" value="1"/>
</dbReference>
<dbReference type="PROSITE" id="PS01359">
    <property type="entry name" value="ZF_PHD_1"/>
    <property type="match status" value="1"/>
</dbReference>
<keyword evidence="7" id="KW-0436">Ligase</keyword>
<evidence type="ECO:0000259" key="6">
    <source>
        <dbReference type="PROSITE" id="PS51805"/>
    </source>
</evidence>
<dbReference type="SMART" id="SM00184">
    <property type="entry name" value="RING"/>
    <property type="match status" value="2"/>
</dbReference>
<dbReference type="GO" id="GO:0005634">
    <property type="term" value="C:nucleus"/>
    <property type="evidence" value="ECO:0007669"/>
    <property type="project" value="TreeGrafter"/>
</dbReference>
<accession>A0A7L1N501</accession>
<evidence type="ECO:0000313" key="8">
    <source>
        <dbReference type="Proteomes" id="UP000565785"/>
    </source>
</evidence>
<dbReference type="GO" id="GO:0016874">
    <property type="term" value="F:ligase activity"/>
    <property type="evidence" value="ECO:0007669"/>
    <property type="project" value="UniProtKB-KW"/>
</dbReference>
<evidence type="ECO:0000256" key="4">
    <source>
        <dbReference type="PROSITE-ProRule" id="PRU00175"/>
    </source>
</evidence>
<dbReference type="InterPro" id="IPR034732">
    <property type="entry name" value="EPHD"/>
</dbReference>
<dbReference type="SMART" id="SM00249">
    <property type="entry name" value="PHD"/>
    <property type="match status" value="2"/>
</dbReference>
<keyword evidence="3" id="KW-0862">Zinc</keyword>
<protein>
    <submittedName>
        <fullName evidence="7">G2E3 ligase</fullName>
    </submittedName>
</protein>
<feature type="non-terminal residue" evidence="7">
    <location>
        <position position="133"/>
    </location>
</feature>
<feature type="domain" description="RING-type" evidence="5">
    <location>
        <begin position="65"/>
        <end position="114"/>
    </location>
</feature>
<keyword evidence="1" id="KW-0479">Metal-binding</keyword>
<reference evidence="7 8" key="1">
    <citation type="submission" date="2019-09" db="EMBL/GenBank/DDBJ databases">
        <title>Bird 10,000 Genomes (B10K) Project - Family phase.</title>
        <authorList>
            <person name="Zhang G."/>
        </authorList>
    </citation>
    <scope>NUCLEOTIDE SEQUENCE [LARGE SCALE GENOMIC DNA]</scope>
    <source>
        <strain evidence="7">B10K-DU-002-35</strain>
        <tissue evidence="7">Muscle</tissue>
    </source>
</reference>
<evidence type="ECO:0000256" key="3">
    <source>
        <dbReference type="ARBA" id="ARBA00022833"/>
    </source>
</evidence>
<dbReference type="InterPro" id="IPR013083">
    <property type="entry name" value="Znf_RING/FYVE/PHD"/>
</dbReference>
<evidence type="ECO:0000256" key="1">
    <source>
        <dbReference type="ARBA" id="ARBA00022723"/>
    </source>
</evidence>
<dbReference type="InterPro" id="IPR001841">
    <property type="entry name" value="Znf_RING"/>
</dbReference>
<name>A0A7L1N501_RHICY</name>
<dbReference type="AlphaFoldDB" id="A0A7L1N501"/>